<keyword evidence="3 4" id="KW-0560">Oxidoreductase</keyword>
<keyword evidence="2 4" id="KW-0521">NADP</keyword>
<feature type="domain" description="Pyrroline-5-carboxylate reductase dimerisation" evidence="7">
    <location>
        <begin position="159"/>
        <end position="260"/>
    </location>
</feature>
<accession>A0A1G4SQP6</accession>
<dbReference type="GO" id="GO:0005737">
    <property type="term" value="C:cytoplasm"/>
    <property type="evidence" value="ECO:0007669"/>
    <property type="project" value="UniProtKB-SubCell"/>
</dbReference>
<dbReference type="STRING" id="177413.SAMN05660859_2373"/>
<dbReference type="Pfam" id="PF03807">
    <property type="entry name" value="F420_oxidored"/>
    <property type="match status" value="1"/>
</dbReference>
<keyword evidence="4" id="KW-0641">Proline biosynthesis</keyword>
<dbReference type="AlphaFoldDB" id="A0A1G4SQP6"/>
<dbReference type="Pfam" id="PF14748">
    <property type="entry name" value="P5CR_dimer"/>
    <property type="match status" value="1"/>
</dbReference>
<comment type="function">
    <text evidence="4">Catalyzes the reduction of 1-pyrroline-5-carboxylate (PCA) to L-proline.</text>
</comment>
<organism evidence="8 9">
    <name type="scientific">Ancylobacter rudongensis</name>
    <dbReference type="NCBI Taxonomy" id="177413"/>
    <lineage>
        <taxon>Bacteria</taxon>
        <taxon>Pseudomonadati</taxon>
        <taxon>Pseudomonadota</taxon>
        <taxon>Alphaproteobacteria</taxon>
        <taxon>Hyphomicrobiales</taxon>
        <taxon>Xanthobacteraceae</taxon>
        <taxon>Ancylobacter</taxon>
    </lineage>
</organism>
<gene>
    <name evidence="4" type="primary">proC</name>
    <name evidence="8" type="ORF">SAMN05660859_2373</name>
</gene>
<comment type="catalytic activity">
    <reaction evidence="4">
        <text>L-proline + NAD(+) = (S)-1-pyrroline-5-carboxylate + NADH + 2 H(+)</text>
        <dbReference type="Rhea" id="RHEA:14105"/>
        <dbReference type="ChEBI" id="CHEBI:15378"/>
        <dbReference type="ChEBI" id="CHEBI:17388"/>
        <dbReference type="ChEBI" id="CHEBI:57540"/>
        <dbReference type="ChEBI" id="CHEBI:57945"/>
        <dbReference type="ChEBI" id="CHEBI:60039"/>
        <dbReference type="EC" id="1.5.1.2"/>
    </reaction>
</comment>
<evidence type="ECO:0000256" key="2">
    <source>
        <dbReference type="ARBA" id="ARBA00022857"/>
    </source>
</evidence>
<dbReference type="InterPro" id="IPR036291">
    <property type="entry name" value="NAD(P)-bd_dom_sf"/>
</dbReference>
<dbReference type="Proteomes" id="UP000198889">
    <property type="component" value="Unassembled WGS sequence"/>
</dbReference>
<dbReference type="RefSeq" id="WP_091439635.1">
    <property type="nucleotide sequence ID" value="NZ_FMTP01000003.1"/>
</dbReference>
<dbReference type="InterPro" id="IPR008927">
    <property type="entry name" value="6-PGluconate_DH-like_C_sf"/>
</dbReference>
<dbReference type="Gene3D" id="3.40.50.720">
    <property type="entry name" value="NAD(P)-binding Rossmann-like Domain"/>
    <property type="match status" value="1"/>
</dbReference>
<evidence type="ECO:0000259" key="7">
    <source>
        <dbReference type="Pfam" id="PF14748"/>
    </source>
</evidence>
<evidence type="ECO:0000256" key="4">
    <source>
        <dbReference type="HAMAP-Rule" id="MF_01925"/>
    </source>
</evidence>
<dbReference type="PIRSF" id="PIRSF000193">
    <property type="entry name" value="Pyrrol-5-carb_rd"/>
    <property type="match status" value="1"/>
</dbReference>
<dbReference type="HAMAP" id="MF_01925">
    <property type="entry name" value="P5C_reductase"/>
    <property type="match status" value="1"/>
</dbReference>
<comment type="pathway">
    <text evidence="4">Amino-acid biosynthesis; L-proline biosynthesis; L-proline from L-glutamate 5-semialdehyde: step 1/1.</text>
</comment>
<dbReference type="SUPFAM" id="SSF48179">
    <property type="entry name" value="6-phosphogluconate dehydrogenase C-terminal domain-like"/>
    <property type="match status" value="1"/>
</dbReference>
<dbReference type="GO" id="GO:0055129">
    <property type="term" value="P:L-proline biosynthetic process"/>
    <property type="evidence" value="ECO:0007669"/>
    <property type="project" value="UniProtKB-UniRule"/>
</dbReference>
<dbReference type="EMBL" id="FMTP01000003">
    <property type="protein sequence ID" value="SCW70885.1"/>
    <property type="molecule type" value="Genomic_DNA"/>
</dbReference>
<sequence>MDKIHGTLGLVGCGQLGAALASALLRAGVVEPGRMWIANRSGPLPTLADYPGLNWTREVPVLVEECDTLLLALPPAAGRKLRFNGAGRLVVSVMAGVDVEALNTISGGARVVRAMSSPAAETGMAYSPWFAGAGVSETDRAVVRALFSACGITDEVPEESQIDVFTAITGPVPGFVAAFAASVQDYANGQGVAPEVARRAVGQLFHSAGAMLATSERPAADFVRDMVDYAGTTAAGLEALRAAGLTDVVAQGLEAARRRCLTIGTPEG</sequence>
<protein>
    <recommendedName>
        <fullName evidence="4">Pyrroline-5-carboxylate reductase</fullName>
        <shortName evidence="4">P5C reductase</shortName>
        <shortName evidence="4">P5CR</shortName>
        <ecNumber evidence="4">1.5.1.2</ecNumber>
    </recommendedName>
    <alternativeName>
        <fullName evidence="4">PCA reductase</fullName>
    </alternativeName>
</protein>
<comment type="catalytic activity">
    <reaction evidence="4">
        <text>L-proline + NADP(+) = (S)-1-pyrroline-5-carboxylate + NADPH + 2 H(+)</text>
        <dbReference type="Rhea" id="RHEA:14109"/>
        <dbReference type="ChEBI" id="CHEBI:15378"/>
        <dbReference type="ChEBI" id="CHEBI:17388"/>
        <dbReference type="ChEBI" id="CHEBI:57783"/>
        <dbReference type="ChEBI" id="CHEBI:58349"/>
        <dbReference type="ChEBI" id="CHEBI:60039"/>
        <dbReference type="EC" id="1.5.1.2"/>
    </reaction>
</comment>
<evidence type="ECO:0000256" key="5">
    <source>
        <dbReference type="PIRSR" id="PIRSR000193-1"/>
    </source>
</evidence>
<dbReference type="InterPro" id="IPR000304">
    <property type="entry name" value="Pyrroline-COOH_reductase"/>
</dbReference>
<keyword evidence="4" id="KW-0028">Amino-acid biosynthesis</keyword>
<reference evidence="9" key="1">
    <citation type="submission" date="2016-10" db="EMBL/GenBank/DDBJ databases">
        <authorList>
            <person name="Varghese N."/>
            <person name="Submissions S."/>
        </authorList>
    </citation>
    <scope>NUCLEOTIDE SEQUENCE [LARGE SCALE GENOMIC DNA]</scope>
    <source>
        <strain evidence="9">CGMCC 1.1761</strain>
    </source>
</reference>
<dbReference type="GO" id="GO:0004735">
    <property type="term" value="F:pyrroline-5-carboxylate reductase activity"/>
    <property type="evidence" value="ECO:0007669"/>
    <property type="project" value="UniProtKB-UniRule"/>
</dbReference>
<dbReference type="InterPro" id="IPR029036">
    <property type="entry name" value="P5CR_dimer"/>
</dbReference>
<evidence type="ECO:0000259" key="6">
    <source>
        <dbReference type="Pfam" id="PF03807"/>
    </source>
</evidence>
<keyword evidence="9" id="KW-1185">Reference proteome</keyword>
<dbReference type="Gene3D" id="1.10.3730.10">
    <property type="entry name" value="ProC C-terminal domain-like"/>
    <property type="match status" value="1"/>
</dbReference>
<evidence type="ECO:0000313" key="8">
    <source>
        <dbReference type="EMBL" id="SCW70885.1"/>
    </source>
</evidence>
<feature type="binding site" evidence="5">
    <location>
        <begin position="72"/>
        <end position="75"/>
    </location>
    <ligand>
        <name>NADP(+)</name>
        <dbReference type="ChEBI" id="CHEBI:58349"/>
    </ligand>
</feature>
<dbReference type="InterPro" id="IPR028939">
    <property type="entry name" value="P5C_Rdtase_cat_N"/>
</dbReference>
<feature type="domain" description="Pyrroline-5-carboxylate reductase catalytic N-terminal" evidence="6">
    <location>
        <begin position="8"/>
        <end position="96"/>
    </location>
</feature>
<comment type="similarity">
    <text evidence="1 4">Belongs to the pyrroline-5-carboxylate reductase family.</text>
</comment>
<dbReference type="PANTHER" id="PTHR11645:SF0">
    <property type="entry name" value="PYRROLINE-5-CARBOXYLATE REDUCTASE 3"/>
    <property type="match status" value="1"/>
</dbReference>
<dbReference type="SUPFAM" id="SSF51735">
    <property type="entry name" value="NAD(P)-binding Rossmann-fold domains"/>
    <property type="match status" value="1"/>
</dbReference>
<comment type="subcellular location">
    <subcellularLocation>
        <location evidence="4">Cytoplasm</location>
    </subcellularLocation>
</comment>
<dbReference type="EC" id="1.5.1.2" evidence="4"/>
<evidence type="ECO:0000256" key="1">
    <source>
        <dbReference type="ARBA" id="ARBA00005525"/>
    </source>
</evidence>
<dbReference type="UniPathway" id="UPA00098">
    <property type="reaction ID" value="UER00361"/>
</dbReference>
<evidence type="ECO:0000313" key="9">
    <source>
        <dbReference type="Proteomes" id="UP000198889"/>
    </source>
</evidence>
<keyword evidence="4" id="KW-0963">Cytoplasm</keyword>
<dbReference type="PANTHER" id="PTHR11645">
    <property type="entry name" value="PYRROLINE-5-CARBOXYLATE REDUCTASE"/>
    <property type="match status" value="1"/>
</dbReference>
<name>A0A1G4SQP6_9HYPH</name>
<evidence type="ECO:0000256" key="3">
    <source>
        <dbReference type="ARBA" id="ARBA00023002"/>
    </source>
</evidence>
<proteinExistence type="inferred from homology"/>